<feature type="domain" description="SRCR" evidence="5">
    <location>
        <begin position="206"/>
        <end position="226"/>
    </location>
</feature>
<evidence type="ECO:0000256" key="3">
    <source>
        <dbReference type="PROSITE-ProRule" id="PRU00196"/>
    </source>
</evidence>
<organism evidence="6 7">
    <name type="scientific">Dreissena polymorpha</name>
    <name type="common">Zebra mussel</name>
    <name type="synonym">Mytilus polymorpha</name>
    <dbReference type="NCBI Taxonomy" id="45954"/>
    <lineage>
        <taxon>Eukaryota</taxon>
        <taxon>Metazoa</taxon>
        <taxon>Spiralia</taxon>
        <taxon>Lophotrochozoa</taxon>
        <taxon>Mollusca</taxon>
        <taxon>Bivalvia</taxon>
        <taxon>Autobranchia</taxon>
        <taxon>Heteroconchia</taxon>
        <taxon>Euheterodonta</taxon>
        <taxon>Imparidentia</taxon>
        <taxon>Neoheterodontei</taxon>
        <taxon>Myida</taxon>
        <taxon>Dreissenoidea</taxon>
        <taxon>Dreissenidae</taxon>
        <taxon>Dreissena</taxon>
    </lineage>
</organism>
<protein>
    <recommendedName>
        <fullName evidence="5">SRCR domain-containing protein</fullName>
    </recommendedName>
</protein>
<gene>
    <name evidence="6" type="ORF">DPMN_145847</name>
</gene>
<dbReference type="InterPro" id="IPR036772">
    <property type="entry name" value="SRCR-like_dom_sf"/>
</dbReference>
<evidence type="ECO:0000313" key="6">
    <source>
        <dbReference type="EMBL" id="KAH3792353.1"/>
    </source>
</evidence>
<accession>A0A9D4F5N3</accession>
<dbReference type="GO" id="GO:0016020">
    <property type="term" value="C:membrane"/>
    <property type="evidence" value="ECO:0007669"/>
    <property type="project" value="InterPro"/>
</dbReference>
<dbReference type="EMBL" id="JAIWYP010000007">
    <property type="protein sequence ID" value="KAH3792353.1"/>
    <property type="molecule type" value="Genomic_DNA"/>
</dbReference>
<keyword evidence="2 3" id="KW-1015">Disulfide bond</keyword>
<dbReference type="SUPFAM" id="SSF56487">
    <property type="entry name" value="SRCR-like"/>
    <property type="match status" value="2"/>
</dbReference>
<comment type="caution">
    <text evidence="3">Lacks conserved residue(s) required for the propagation of feature annotation.</text>
</comment>
<evidence type="ECO:0000256" key="2">
    <source>
        <dbReference type="ARBA" id="ARBA00023157"/>
    </source>
</evidence>
<feature type="signal peptide" evidence="4">
    <location>
        <begin position="1"/>
        <end position="20"/>
    </location>
</feature>
<dbReference type="PANTHER" id="PTHR48071">
    <property type="entry name" value="SRCR DOMAIN-CONTAINING PROTEIN"/>
    <property type="match status" value="1"/>
</dbReference>
<dbReference type="Pfam" id="PF00530">
    <property type="entry name" value="SRCR"/>
    <property type="match status" value="2"/>
</dbReference>
<name>A0A9D4F5N3_DREPO</name>
<feature type="disulfide bond" evidence="3">
    <location>
        <begin position="90"/>
        <end position="100"/>
    </location>
</feature>
<keyword evidence="7" id="KW-1185">Reference proteome</keyword>
<feature type="disulfide bond" evidence="3">
    <location>
        <begin position="168"/>
        <end position="178"/>
    </location>
</feature>
<keyword evidence="1 4" id="KW-0732">Signal</keyword>
<feature type="domain" description="SRCR" evidence="5">
    <location>
        <begin position="23"/>
        <end position="121"/>
    </location>
</feature>
<reference evidence="6" key="1">
    <citation type="journal article" date="2019" name="bioRxiv">
        <title>The Genome of the Zebra Mussel, Dreissena polymorpha: A Resource for Invasive Species Research.</title>
        <authorList>
            <person name="McCartney M.A."/>
            <person name="Auch B."/>
            <person name="Kono T."/>
            <person name="Mallez S."/>
            <person name="Zhang Y."/>
            <person name="Obille A."/>
            <person name="Becker A."/>
            <person name="Abrahante J.E."/>
            <person name="Garbe J."/>
            <person name="Badalamenti J.P."/>
            <person name="Herman A."/>
            <person name="Mangelson H."/>
            <person name="Liachko I."/>
            <person name="Sullivan S."/>
            <person name="Sone E.D."/>
            <person name="Koren S."/>
            <person name="Silverstein K.A.T."/>
            <person name="Beckman K.B."/>
            <person name="Gohl D.M."/>
        </authorList>
    </citation>
    <scope>NUCLEOTIDE SEQUENCE</scope>
    <source>
        <strain evidence="6">Duluth1</strain>
        <tissue evidence="6">Whole animal</tissue>
    </source>
</reference>
<comment type="caution">
    <text evidence="6">The sequence shown here is derived from an EMBL/GenBank/DDBJ whole genome shotgun (WGS) entry which is preliminary data.</text>
</comment>
<reference evidence="6" key="2">
    <citation type="submission" date="2020-11" db="EMBL/GenBank/DDBJ databases">
        <authorList>
            <person name="McCartney M.A."/>
            <person name="Auch B."/>
            <person name="Kono T."/>
            <person name="Mallez S."/>
            <person name="Becker A."/>
            <person name="Gohl D.M."/>
            <person name="Silverstein K.A.T."/>
            <person name="Koren S."/>
            <person name="Bechman K.B."/>
            <person name="Herman A."/>
            <person name="Abrahante J.E."/>
            <person name="Garbe J."/>
        </authorList>
    </citation>
    <scope>NUCLEOTIDE SEQUENCE</scope>
    <source>
        <strain evidence="6">Duluth1</strain>
        <tissue evidence="6">Whole animal</tissue>
    </source>
</reference>
<dbReference type="AlphaFoldDB" id="A0A9D4F5N3"/>
<dbReference type="Gene3D" id="3.10.250.10">
    <property type="entry name" value="SRCR-like domain"/>
    <property type="match status" value="2"/>
</dbReference>
<evidence type="ECO:0000256" key="4">
    <source>
        <dbReference type="SAM" id="SignalP"/>
    </source>
</evidence>
<feature type="domain" description="SRCR" evidence="5">
    <location>
        <begin position="120"/>
        <end position="202"/>
    </location>
</feature>
<feature type="chain" id="PRO_5038955069" description="SRCR domain-containing protein" evidence="4">
    <location>
        <begin position="21"/>
        <end position="226"/>
    </location>
</feature>
<evidence type="ECO:0000259" key="5">
    <source>
        <dbReference type="PROSITE" id="PS50287"/>
    </source>
</evidence>
<evidence type="ECO:0000256" key="1">
    <source>
        <dbReference type="ARBA" id="ARBA00022729"/>
    </source>
</evidence>
<dbReference type="Proteomes" id="UP000828390">
    <property type="component" value="Unassembled WGS sequence"/>
</dbReference>
<dbReference type="PRINTS" id="PR00258">
    <property type="entry name" value="SPERACTRCPTR"/>
</dbReference>
<dbReference type="PROSITE" id="PS50287">
    <property type="entry name" value="SRCR_2"/>
    <property type="match status" value="3"/>
</dbReference>
<dbReference type="InterPro" id="IPR001190">
    <property type="entry name" value="SRCR"/>
</dbReference>
<sequence>MKYQFVVCCVFDVIISLVSASSVYLTGGANPFEGTVHAKFNGLYGTICDDAFNDIAASVICRTLGYGSGKAFGNAHFGAGTGNILFNLQCSGSEFDIDQCSASGWGTTGCSHVEDVGVRCEINNLRLIGGGDATVVCRMLGFQSGKAVYGSKYGQINYGTIWTDNLNCLGHENDIRMCGNASSTVGQKTSCNHSNDAGVICDHTPVRLVGGSLPSRGRVEVLNNGV</sequence>
<proteinExistence type="predicted"/>
<evidence type="ECO:0000313" key="7">
    <source>
        <dbReference type="Proteomes" id="UP000828390"/>
    </source>
</evidence>
<dbReference type="PANTHER" id="PTHR48071:SF18">
    <property type="entry name" value="DELETED IN MALIGNANT BRAIN TUMORS 1 PROTEIN-RELATED"/>
    <property type="match status" value="1"/>
</dbReference>
<dbReference type="SMART" id="SM00202">
    <property type="entry name" value="SR"/>
    <property type="match status" value="2"/>
</dbReference>
<dbReference type="FunFam" id="3.10.250.10:FF:000001">
    <property type="entry name" value="Lysyl oxidase 4 isoform X1"/>
    <property type="match status" value="1"/>
</dbReference>